<feature type="compositionally biased region" description="Polar residues" evidence="1">
    <location>
        <begin position="25"/>
        <end position="37"/>
    </location>
</feature>
<organism evidence="3 4">
    <name type="scientific">Fusarium tricinctum</name>
    <dbReference type="NCBI Taxonomy" id="61284"/>
    <lineage>
        <taxon>Eukaryota</taxon>
        <taxon>Fungi</taxon>
        <taxon>Dikarya</taxon>
        <taxon>Ascomycota</taxon>
        <taxon>Pezizomycotina</taxon>
        <taxon>Sordariomycetes</taxon>
        <taxon>Hypocreomycetidae</taxon>
        <taxon>Hypocreales</taxon>
        <taxon>Nectriaceae</taxon>
        <taxon>Fusarium</taxon>
        <taxon>Fusarium tricinctum species complex</taxon>
    </lineage>
</organism>
<dbReference type="InterPro" id="IPR007461">
    <property type="entry name" value="Ysc84_actin-binding"/>
</dbReference>
<gene>
    <name evidence="3" type="ORF">BKA59DRAFT_471153</name>
</gene>
<dbReference type="GO" id="GO:0035091">
    <property type="term" value="F:phosphatidylinositol binding"/>
    <property type="evidence" value="ECO:0007669"/>
    <property type="project" value="TreeGrafter"/>
</dbReference>
<feature type="compositionally biased region" description="Polar residues" evidence="1">
    <location>
        <begin position="302"/>
        <end position="313"/>
    </location>
</feature>
<name>A0A8K0WG04_9HYPO</name>
<feature type="region of interest" description="Disordered" evidence="1">
    <location>
        <begin position="569"/>
        <end position="626"/>
    </location>
</feature>
<feature type="region of interest" description="Disordered" evidence="1">
    <location>
        <begin position="1"/>
        <end position="226"/>
    </location>
</feature>
<dbReference type="EMBL" id="JAGPXF010000002">
    <property type="protein sequence ID" value="KAH7257809.1"/>
    <property type="molecule type" value="Genomic_DNA"/>
</dbReference>
<dbReference type="OrthoDB" id="10255128at2759"/>
<feature type="compositionally biased region" description="Pro residues" evidence="1">
    <location>
        <begin position="107"/>
        <end position="117"/>
    </location>
</feature>
<evidence type="ECO:0000313" key="3">
    <source>
        <dbReference type="EMBL" id="KAH7257809.1"/>
    </source>
</evidence>
<sequence length="626" mass="66162">MSNPEKAPQYSAGDQHGGGLLPTAQPGQQYPPSTHDSSAPPAYDQGSAELPGDEKPRAAPVPQQDHVQFAGAQQQPPQFAPPPVGESQQQQQPLAGDEKRKLEQQYFPPPPPGPPPSQDQHQQSAAHPNPLQGNPITAPQQHQETHQPFDTQHTQQGQQSQQNYAIPQYDPAHPTFAPPPTGEPVQSGTTVPDPSHSYGHNQGHVQGHDHNLGHGQGPDHGYGQGHVPDTGNVSTFVPPEEHKKPGWSERFSQLGIKAAAPINSLAHKFGSQSFLPETIDKECDKAAAILKSFCKNGVYADPSSSQVPTSTDPKAQETNDEIIDPTKEKPKKRVLVNIPPKVIAKAQGLAIFTTLRAGYAFSGATGSGILISRLPDGSWGPPSGIQVHSVGAGFMIGLDIYDCVCVINSREALNAFAKTRVALGSDLAVVAGPYGAGGAVEIGTAMDGKKSKETKDEEAPPKPPRPTEDSQNLKPEADKKKNRRSLSASGFKPVFSYVKSRGFYAGIQVDGTVVVERKDANAAFYGERVSVEQIIRGEVPRQGPNSAWPAGARNLLETLKGAEVGSLKVKQGKDSVSPTAPTFGGPSADPSIPAATGGVGAAGQTHPPGYVGDGVHRSDVGDVKYR</sequence>
<keyword evidence="4" id="KW-1185">Reference proteome</keyword>
<dbReference type="PANTHER" id="PTHR15629">
    <property type="entry name" value="SH3YL1 PROTEIN"/>
    <property type="match status" value="1"/>
</dbReference>
<feature type="compositionally biased region" description="Gly residues" evidence="1">
    <location>
        <begin position="214"/>
        <end position="224"/>
    </location>
</feature>
<accession>A0A8K0WG04</accession>
<feature type="region of interest" description="Disordered" evidence="1">
    <location>
        <begin position="301"/>
        <end position="323"/>
    </location>
</feature>
<dbReference type="InterPro" id="IPR051702">
    <property type="entry name" value="SH3_domain_YSC84-like"/>
</dbReference>
<feature type="domain" description="Ysc84 actin-binding" evidence="2">
    <location>
        <begin position="388"/>
        <end position="561"/>
    </location>
</feature>
<protein>
    <recommendedName>
        <fullName evidence="2">Ysc84 actin-binding domain-containing protein</fullName>
    </recommendedName>
</protein>
<feature type="region of interest" description="Disordered" evidence="1">
    <location>
        <begin position="445"/>
        <end position="485"/>
    </location>
</feature>
<feature type="compositionally biased region" description="Polar residues" evidence="1">
    <location>
        <begin position="131"/>
        <end position="142"/>
    </location>
</feature>
<dbReference type="PANTHER" id="PTHR15629:SF8">
    <property type="entry name" value="DUF500 DOMAIN PROTEIN (AFU_ORTHOLOGUE AFUA_5G07310)"/>
    <property type="match status" value="1"/>
</dbReference>
<feature type="compositionally biased region" description="Low complexity" evidence="1">
    <location>
        <begin position="67"/>
        <end position="77"/>
    </location>
</feature>
<evidence type="ECO:0000313" key="4">
    <source>
        <dbReference type="Proteomes" id="UP000813427"/>
    </source>
</evidence>
<dbReference type="Proteomes" id="UP000813427">
    <property type="component" value="Unassembled WGS sequence"/>
</dbReference>
<evidence type="ECO:0000256" key="1">
    <source>
        <dbReference type="SAM" id="MobiDB-lite"/>
    </source>
</evidence>
<reference evidence="3" key="1">
    <citation type="journal article" date="2021" name="Nat. Commun.">
        <title>Genetic determinants of endophytism in the Arabidopsis root mycobiome.</title>
        <authorList>
            <person name="Mesny F."/>
            <person name="Miyauchi S."/>
            <person name="Thiergart T."/>
            <person name="Pickel B."/>
            <person name="Atanasova L."/>
            <person name="Karlsson M."/>
            <person name="Huettel B."/>
            <person name="Barry K.W."/>
            <person name="Haridas S."/>
            <person name="Chen C."/>
            <person name="Bauer D."/>
            <person name="Andreopoulos W."/>
            <person name="Pangilinan J."/>
            <person name="LaButti K."/>
            <person name="Riley R."/>
            <person name="Lipzen A."/>
            <person name="Clum A."/>
            <person name="Drula E."/>
            <person name="Henrissat B."/>
            <person name="Kohler A."/>
            <person name="Grigoriev I.V."/>
            <person name="Martin F.M."/>
            <person name="Hacquard S."/>
        </authorList>
    </citation>
    <scope>NUCLEOTIDE SEQUENCE</scope>
    <source>
        <strain evidence="3">MPI-SDFR-AT-0068</strain>
    </source>
</reference>
<feature type="compositionally biased region" description="Low complexity" evidence="1">
    <location>
        <begin position="148"/>
        <end position="162"/>
    </location>
</feature>
<dbReference type="AlphaFoldDB" id="A0A8K0WG04"/>
<evidence type="ECO:0000259" key="2">
    <source>
        <dbReference type="Pfam" id="PF04366"/>
    </source>
</evidence>
<proteinExistence type="predicted"/>
<comment type="caution">
    <text evidence="3">The sequence shown here is derived from an EMBL/GenBank/DDBJ whole genome shotgun (WGS) entry which is preliminary data.</text>
</comment>
<dbReference type="Pfam" id="PF04366">
    <property type="entry name" value="Ysc84"/>
    <property type="match status" value="1"/>
</dbReference>
<feature type="compositionally biased region" description="Basic and acidic residues" evidence="1">
    <location>
        <begin position="447"/>
        <end position="468"/>
    </location>
</feature>
<feature type="compositionally biased region" description="Polar residues" evidence="1">
    <location>
        <begin position="184"/>
        <end position="204"/>
    </location>
</feature>
<feature type="compositionally biased region" description="Basic and acidic residues" evidence="1">
    <location>
        <begin position="614"/>
        <end position="626"/>
    </location>
</feature>